<dbReference type="EMBL" id="LR999455">
    <property type="protein sequence ID" value="CAE6074969.1"/>
    <property type="molecule type" value="Genomic_DNA"/>
</dbReference>
<keyword evidence="5" id="KW-1185">Reference proteome</keyword>
<dbReference type="GO" id="GO:0006979">
    <property type="term" value="P:response to oxidative stress"/>
    <property type="evidence" value="ECO:0007669"/>
    <property type="project" value="UniProtKB-ARBA"/>
</dbReference>
<feature type="compositionally biased region" description="Basic and acidic residues" evidence="3">
    <location>
        <begin position="174"/>
        <end position="186"/>
    </location>
</feature>
<dbReference type="InterPro" id="IPR051992">
    <property type="entry name" value="OxStress_Response_Reg"/>
</dbReference>
<dbReference type="Proteomes" id="UP000682877">
    <property type="component" value="Chromosome 5"/>
</dbReference>
<evidence type="ECO:0000256" key="1">
    <source>
        <dbReference type="ARBA" id="ARBA00004123"/>
    </source>
</evidence>
<proteinExistence type="predicted"/>
<feature type="region of interest" description="Disordered" evidence="3">
    <location>
        <begin position="24"/>
        <end position="50"/>
    </location>
</feature>
<comment type="subcellular location">
    <subcellularLocation>
        <location evidence="1">Nucleus</location>
    </subcellularLocation>
</comment>
<evidence type="ECO:0000256" key="3">
    <source>
        <dbReference type="SAM" id="MobiDB-lite"/>
    </source>
</evidence>
<feature type="compositionally biased region" description="Polar residues" evidence="3">
    <location>
        <begin position="24"/>
        <end position="34"/>
    </location>
</feature>
<dbReference type="AlphaFoldDB" id="A0A8S2AA40"/>
<feature type="compositionally biased region" description="Polar residues" evidence="3">
    <location>
        <begin position="205"/>
        <end position="217"/>
    </location>
</feature>
<evidence type="ECO:0000313" key="5">
    <source>
        <dbReference type="Proteomes" id="UP000682877"/>
    </source>
</evidence>
<accession>A0A8S2AA40</accession>
<dbReference type="PANTHER" id="PTHR33172">
    <property type="entry name" value="OS08G0516900 PROTEIN"/>
    <property type="match status" value="1"/>
</dbReference>
<dbReference type="PANTHER" id="PTHR33172:SF107">
    <property type="entry name" value="PROTEIN OXIDATIVE STRESS 3 LIKE 2"/>
    <property type="match status" value="1"/>
</dbReference>
<evidence type="ECO:0000313" key="4">
    <source>
        <dbReference type="EMBL" id="CAE6074969.1"/>
    </source>
</evidence>
<evidence type="ECO:0000256" key="2">
    <source>
        <dbReference type="ARBA" id="ARBA00023242"/>
    </source>
</evidence>
<organism evidence="4 5">
    <name type="scientific">Arabidopsis arenosa</name>
    <name type="common">Sand rock-cress</name>
    <name type="synonym">Cardaminopsis arenosa</name>
    <dbReference type="NCBI Taxonomy" id="38785"/>
    <lineage>
        <taxon>Eukaryota</taxon>
        <taxon>Viridiplantae</taxon>
        <taxon>Streptophyta</taxon>
        <taxon>Embryophyta</taxon>
        <taxon>Tracheophyta</taxon>
        <taxon>Spermatophyta</taxon>
        <taxon>Magnoliopsida</taxon>
        <taxon>eudicotyledons</taxon>
        <taxon>Gunneridae</taxon>
        <taxon>Pentapetalae</taxon>
        <taxon>rosids</taxon>
        <taxon>malvids</taxon>
        <taxon>Brassicales</taxon>
        <taxon>Brassicaceae</taxon>
        <taxon>Camelineae</taxon>
        <taxon>Arabidopsis</taxon>
    </lineage>
</organism>
<name>A0A8S2AA40_ARAAE</name>
<feature type="compositionally biased region" description="Acidic residues" evidence="3">
    <location>
        <begin position="35"/>
        <end position="45"/>
    </location>
</feature>
<sequence>MFSVIDKIDRTFTADQEFACLSSTSSSFDSIGNNSDDDEGGENEVESSYKGPLDMMESLEEALPIKRGISKFYKGKSKSFTSLSESASLPVKDLTKLENPYSRRRRNLLSHRIRSRGGISKKPVRSVLAVAVMAMRQREGDSSSSSGENSLPTPYHKNHPRQRKGSFEAFTFQDKSEKDEDHEKATKGATKPVNPIGIKPGQALVTVQRQGNGQDQE</sequence>
<feature type="region of interest" description="Disordered" evidence="3">
    <location>
        <begin position="137"/>
        <end position="217"/>
    </location>
</feature>
<dbReference type="GO" id="GO:0005634">
    <property type="term" value="C:nucleus"/>
    <property type="evidence" value="ECO:0007669"/>
    <property type="project" value="UniProtKB-SubCell"/>
</dbReference>
<protein>
    <submittedName>
        <fullName evidence="4">Uncharacterized protein</fullName>
    </submittedName>
</protein>
<gene>
    <name evidence="4" type="ORF">AARE701A_LOCUS12497</name>
</gene>
<keyword evidence="2" id="KW-0539">Nucleus</keyword>
<reference evidence="4" key="1">
    <citation type="submission" date="2021-01" db="EMBL/GenBank/DDBJ databases">
        <authorList>
            <person name="Bezrukov I."/>
        </authorList>
    </citation>
    <scope>NUCLEOTIDE SEQUENCE</scope>
</reference>